<dbReference type="OrthoDB" id="9806250at2"/>
<name>A0A5C8ZQP0_9GAMM</name>
<organism evidence="2 3">
    <name type="scientific">Parahaliea aestuarii</name>
    <dbReference type="NCBI Taxonomy" id="1852021"/>
    <lineage>
        <taxon>Bacteria</taxon>
        <taxon>Pseudomonadati</taxon>
        <taxon>Pseudomonadota</taxon>
        <taxon>Gammaproteobacteria</taxon>
        <taxon>Cellvibrionales</taxon>
        <taxon>Halieaceae</taxon>
        <taxon>Parahaliea</taxon>
    </lineage>
</organism>
<dbReference type="Proteomes" id="UP000321933">
    <property type="component" value="Unassembled WGS sequence"/>
</dbReference>
<dbReference type="Pfam" id="PF04338">
    <property type="entry name" value="DUF481"/>
    <property type="match status" value="1"/>
</dbReference>
<dbReference type="RefSeq" id="WP_148065312.1">
    <property type="nucleotide sequence ID" value="NZ_VRYZ01000007.1"/>
</dbReference>
<comment type="caution">
    <text evidence="2">The sequence shown here is derived from an EMBL/GenBank/DDBJ whole genome shotgun (WGS) entry which is preliminary data.</text>
</comment>
<evidence type="ECO:0000313" key="2">
    <source>
        <dbReference type="EMBL" id="TXS90049.1"/>
    </source>
</evidence>
<protein>
    <submittedName>
        <fullName evidence="2">DUF481 domain-containing protein</fullName>
    </submittedName>
</protein>
<keyword evidence="3" id="KW-1185">Reference proteome</keyword>
<feature type="signal peptide" evidence="1">
    <location>
        <begin position="1"/>
        <end position="27"/>
    </location>
</feature>
<evidence type="ECO:0000313" key="3">
    <source>
        <dbReference type="Proteomes" id="UP000321933"/>
    </source>
</evidence>
<proteinExistence type="predicted"/>
<evidence type="ECO:0000256" key="1">
    <source>
        <dbReference type="SAM" id="SignalP"/>
    </source>
</evidence>
<accession>A0A5C8ZQP0</accession>
<dbReference type="InterPro" id="IPR007433">
    <property type="entry name" value="DUF481"/>
</dbReference>
<sequence length="344" mass="39255">MKVPHCNKLFLPLCIFLLSAVALPAMADRLYTTDGESIPGTLVGIENGNLLWSSGVLGDLVIDQYHIERIESGEHYDFKLSGRELNNCWMFVQDDHQLLHCEEGVEVLSDWKLVVAVGEAVNDPPPILTQKGNINVAAEDSSGNNDISKLNVDARSEMRFIESRHTLSLRYQEETVADATARDMWRGGYQYDQFFTERWFAAGNASYEEDEFKEIDQRSLVGMGMGYQFLETRFIDLLGKGTINYVDERFSDGTSRDTPAFLWNLDFAWRFNDKGMEFFHRHAILQAFESGDDFEVDTITGLKYPINGHFSSTIQLEYDFDNLPAQNAVDKKDQTWSIGLNYSW</sequence>
<keyword evidence="1" id="KW-0732">Signal</keyword>
<feature type="chain" id="PRO_5022685809" evidence="1">
    <location>
        <begin position="28"/>
        <end position="344"/>
    </location>
</feature>
<dbReference type="AlphaFoldDB" id="A0A5C8ZQP0"/>
<gene>
    <name evidence="2" type="ORF">FVW59_15725</name>
</gene>
<dbReference type="EMBL" id="VRYZ01000007">
    <property type="protein sequence ID" value="TXS90049.1"/>
    <property type="molecule type" value="Genomic_DNA"/>
</dbReference>
<reference evidence="2 3" key="1">
    <citation type="submission" date="2019-08" db="EMBL/GenBank/DDBJ databases">
        <title>Parahaliea maris sp. nov., isolated from the surface seawater.</title>
        <authorList>
            <person name="Liu Y."/>
        </authorList>
    </citation>
    <scope>NUCLEOTIDE SEQUENCE [LARGE SCALE GENOMIC DNA]</scope>
    <source>
        <strain evidence="2 3">S2-26</strain>
    </source>
</reference>